<dbReference type="InterPro" id="IPR043128">
    <property type="entry name" value="Rev_trsase/Diguanyl_cyclase"/>
</dbReference>
<dbReference type="Proteomes" id="UP001597557">
    <property type="component" value="Unassembled WGS sequence"/>
</dbReference>
<keyword evidence="2 9" id="KW-0548">Nucleotidyltransferase</keyword>
<keyword evidence="10" id="KW-1185">Reference proteome</keyword>
<evidence type="ECO:0000256" key="2">
    <source>
        <dbReference type="ARBA" id="ARBA00022695"/>
    </source>
</evidence>
<dbReference type="PROSITE" id="PS50878">
    <property type="entry name" value="RT_POL"/>
    <property type="match status" value="1"/>
</dbReference>
<evidence type="ECO:0000256" key="7">
    <source>
        <dbReference type="ARBA" id="ARBA00034120"/>
    </source>
</evidence>
<accession>A0ABW5YB47</accession>
<dbReference type="EC" id="2.7.7.49" evidence="9"/>
<organism evidence="9 10">
    <name type="scientific">Mucilaginibacter ximonensis</name>
    <dbReference type="NCBI Taxonomy" id="538021"/>
    <lineage>
        <taxon>Bacteria</taxon>
        <taxon>Pseudomonadati</taxon>
        <taxon>Bacteroidota</taxon>
        <taxon>Sphingobacteriia</taxon>
        <taxon>Sphingobacteriales</taxon>
        <taxon>Sphingobacteriaceae</taxon>
        <taxon>Mucilaginibacter</taxon>
    </lineage>
</organism>
<dbReference type="PRINTS" id="PR00866">
    <property type="entry name" value="RNADNAPOLMS"/>
</dbReference>
<name>A0ABW5YB47_9SPHI</name>
<dbReference type="EMBL" id="JBHUPD010000002">
    <property type="protein sequence ID" value="MFD2872609.1"/>
    <property type="molecule type" value="Genomic_DNA"/>
</dbReference>
<evidence type="ECO:0000256" key="3">
    <source>
        <dbReference type="ARBA" id="ARBA00022723"/>
    </source>
</evidence>
<evidence type="ECO:0000313" key="9">
    <source>
        <dbReference type="EMBL" id="MFD2872609.1"/>
    </source>
</evidence>
<reference evidence="10" key="1">
    <citation type="journal article" date="2019" name="Int. J. Syst. Evol. Microbiol.">
        <title>The Global Catalogue of Microorganisms (GCM) 10K type strain sequencing project: providing services to taxonomists for standard genome sequencing and annotation.</title>
        <authorList>
            <consortium name="The Broad Institute Genomics Platform"/>
            <consortium name="The Broad Institute Genome Sequencing Center for Infectious Disease"/>
            <person name="Wu L."/>
            <person name="Ma J."/>
        </authorList>
    </citation>
    <scope>NUCLEOTIDE SEQUENCE [LARGE SCALE GENOMIC DNA]</scope>
    <source>
        <strain evidence="10">KCTC 22437</strain>
    </source>
</reference>
<keyword evidence="3" id="KW-0479">Metal-binding</keyword>
<evidence type="ECO:0000256" key="6">
    <source>
        <dbReference type="ARBA" id="ARBA00023118"/>
    </source>
</evidence>
<dbReference type="GO" id="GO:0003964">
    <property type="term" value="F:RNA-directed DNA polymerase activity"/>
    <property type="evidence" value="ECO:0007669"/>
    <property type="project" value="UniProtKB-KW"/>
</dbReference>
<gene>
    <name evidence="9" type="ORF">ACFS5N_09030</name>
</gene>
<evidence type="ECO:0000256" key="5">
    <source>
        <dbReference type="ARBA" id="ARBA00022918"/>
    </source>
</evidence>
<dbReference type="InterPro" id="IPR000477">
    <property type="entry name" value="RT_dom"/>
</dbReference>
<dbReference type="InterPro" id="IPR000123">
    <property type="entry name" value="Reverse_transcriptase_msDNA"/>
</dbReference>
<protein>
    <submittedName>
        <fullName evidence="9">Reverse transcriptase family protein</fullName>
        <ecNumber evidence="9">2.7.7.49</ecNumber>
    </submittedName>
</protein>
<dbReference type="RefSeq" id="WP_377184463.1">
    <property type="nucleotide sequence ID" value="NZ_JBHUPD010000002.1"/>
</dbReference>
<dbReference type="Gene3D" id="3.30.70.270">
    <property type="match status" value="1"/>
</dbReference>
<evidence type="ECO:0000256" key="4">
    <source>
        <dbReference type="ARBA" id="ARBA00022842"/>
    </source>
</evidence>
<evidence type="ECO:0000256" key="1">
    <source>
        <dbReference type="ARBA" id="ARBA00022679"/>
    </source>
</evidence>
<comment type="similarity">
    <text evidence="7">Belongs to the bacterial reverse transcriptase family.</text>
</comment>
<comment type="caution">
    <text evidence="9">The sequence shown here is derived from an EMBL/GenBank/DDBJ whole genome shotgun (WGS) entry which is preliminary data.</text>
</comment>
<dbReference type="Pfam" id="PF00078">
    <property type="entry name" value="RVT_1"/>
    <property type="match status" value="1"/>
</dbReference>
<keyword evidence="4" id="KW-0460">Magnesium</keyword>
<dbReference type="CDD" id="cd03487">
    <property type="entry name" value="RT_Bac_retron_II"/>
    <property type="match status" value="1"/>
</dbReference>
<dbReference type="SUPFAM" id="SSF56672">
    <property type="entry name" value="DNA/RNA polymerases"/>
    <property type="match status" value="1"/>
</dbReference>
<evidence type="ECO:0000259" key="8">
    <source>
        <dbReference type="PROSITE" id="PS50878"/>
    </source>
</evidence>
<evidence type="ECO:0000313" key="10">
    <source>
        <dbReference type="Proteomes" id="UP001597557"/>
    </source>
</evidence>
<keyword evidence="5 9" id="KW-0695">RNA-directed DNA polymerase</keyword>
<dbReference type="InterPro" id="IPR043502">
    <property type="entry name" value="DNA/RNA_pol_sf"/>
</dbReference>
<keyword evidence="6" id="KW-0051">Antiviral defense</keyword>
<proteinExistence type="inferred from homology"/>
<keyword evidence="1 9" id="KW-0808">Transferase</keyword>
<feature type="domain" description="Reverse transcriptase" evidence="8">
    <location>
        <begin position="1"/>
        <end position="221"/>
    </location>
</feature>
<sequence length="256" mass="29658">MNQPLFRAVNANPPGFYSEREQPKIKFGEEQIDEKGKTKMRCITKPIYTLKQYQRLINEYLKSIELPDSMFGGIAGTNNFFNAYEHRNSTHFLTIDLKNFFGNISNNRVHQTLIRKGLTWEQARFITRLTTLNNGLPQGAPTSTTLANIVFSDTALQLEKFCKSHNIVFTVFVDDLTFSSAKDFKHLNQQILQIISDNKFLINQKKIHYRKYHCEITGLFVMKGKISLPKNLLNLDTKPGRKAYIDHIKMLIDLYC</sequence>